<sequence>MRHQIALRGIWVPRKKTHGFVFHMGEFLRVIPHRPVLTGAVEVHDGVDRFKDRLGRVAVLTVDIINCILHDG</sequence>
<organism evidence="1 2">
    <name type="scientific">Silvimonas amylolytica</name>
    <dbReference type="NCBI Taxonomy" id="449663"/>
    <lineage>
        <taxon>Bacteria</taxon>
        <taxon>Pseudomonadati</taxon>
        <taxon>Pseudomonadota</taxon>
        <taxon>Betaproteobacteria</taxon>
        <taxon>Neisseriales</taxon>
        <taxon>Chitinibacteraceae</taxon>
        <taxon>Silvimonas</taxon>
    </lineage>
</organism>
<dbReference type="Proteomes" id="UP000621859">
    <property type="component" value="Unassembled WGS sequence"/>
</dbReference>
<evidence type="ECO:0000313" key="2">
    <source>
        <dbReference type="Proteomes" id="UP000621859"/>
    </source>
</evidence>
<evidence type="ECO:0000313" key="1">
    <source>
        <dbReference type="EMBL" id="GGP27115.1"/>
    </source>
</evidence>
<protein>
    <submittedName>
        <fullName evidence="1">Uncharacterized protein</fullName>
    </submittedName>
</protein>
<comment type="caution">
    <text evidence="1">The sequence shown here is derived from an EMBL/GenBank/DDBJ whole genome shotgun (WGS) entry which is preliminary data.</text>
</comment>
<reference evidence="2" key="1">
    <citation type="journal article" date="2019" name="Int. J. Syst. Evol. Microbiol.">
        <title>The Global Catalogue of Microorganisms (GCM) 10K type strain sequencing project: providing services to taxonomists for standard genome sequencing and annotation.</title>
        <authorList>
            <consortium name="The Broad Institute Genomics Platform"/>
            <consortium name="The Broad Institute Genome Sequencing Center for Infectious Disease"/>
            <person name="Wu L."/>
            <person name="Ma J."/>
        </authorList>
    </citation>
    <scope>NUCLEOTIDE SEQUENCE [LARGE SCALE GENOMIC DNA]</scope>
    <source>
        <strain evidence="2">CGMCC 1.8860</strain>
    </source>
</reference>
<dbReference type="EMBL" id="BMLY01000005">
    <property type="protein sequence ID" value="GGP27115.1"/>
    <property type="molecule type" value="Genomic_DNA"/>
</dbReference>
<accession>A0ABQ2PP08</accession>
<proteinExistence type="predicted"/>
<name>A0ABQ2PP08_9NEIS</name>
<gene>
    <name evidence="1" type="ORF">GCM10010971_29340</name>
</gene>
<keyword evidence="2" id="KW-1185">Reference proteome</keyword>